<sequence>MTAETDKKRKIHLAASSALTATGLLLLIYMIIFENEPGAIPLAMILTGAGWLYFALSKKSSHNTN</sequence>
<keyword evidence="1" id="KW-0812">Transmembrane</keyword>
<keyword evidence="3" id="KW-1185">Reference proteome</keyword>
<dbReference type="RefSeq" id="WP_109647725.1">
    <property type="nucleotide sequence ID" value="NZ_QGGB01000009.1"/>
</dbReference>
<dbReference type="AlphaFoldDB" id="A0A316TPG1"/>
<evidence type="ECO:0000313" key="2">
    <source>
        <dbReference type="EMBL" id="PWN05698.1"/>
    </source>
</evidence>
<dbReference type="OrthoDB" id="1525374at2"/>
<name>A0A316TPG1_9BACT</name>
<comment type="caution">
    <text evidence="2">The sequence shown here is derived from an EMBL/GenBank/DDBJ whole genome shotgun (WGS) entry which is preliminary data.</text>
</comment>
<gene>
    <name evidence="2" type="ORF">DDZ15_14020</name>
</gene>
<keyword evidence="1" id="KW-0472">Membrane</keyword>
<reference evidence="2 3" key="1">
    <citation type="submission" date="2018-05" db="EMBL/GenBank/DDBJ databases">
        <title>Rhodohalobacter halophilus gen. nov., sp. nov., a moderately halophilic member of the family Balneolaceae.</title>
        <authorList>
            <person name="Liu Z.-W."/>
        </authorList>
    </citation>
    <scope>NUCLEOTIDE SEQUENCE [LARGE SCALE GENOMIC DNA]</scope>
    <source>
        <strain evidence="2 3">8A47</strain>
    </source>
</reference>
<dbReference type="Proteomes" id="UP000245533">
    <property type="component" value="Unassembled WGS sequence"/>
</dbReference>
<dbReference type="EMBL" id="QGGB01000009">
    <property type="protein sequence ID" value="PWN05698.1"/>
    <property type="molecule type" value="Genomic_DNA"/>
</dbReference>
<feature type="transmembrane region" description="Helical" evidence="1">
    <location>
        <begin position="38"/>
        <end position="56"/>
    </location>
</feature>
<accession>A0A316TPG1</accession>
<evidence type="ECO:0000313" key="3">
    <source>
        <dbReference type="Proteomes" id="UP000245533"/>
    </source>
</evidence>
<proteinExistence type="predicted"/>
<feature type="transmembrane region" description="Helical" evidence="1">
    <location>
        <begin position="12"/>
        <end position="32"/>
    </location>
</feature>
<organism evidence="2 3">
    <name type="scientific">Rhodohalobacter mucosus</name>
    <dbReference type="NCBI Taxonomy" id="2079485"/>
    <lineage>
        <taxon>Bacteria</taxon>
        <taxon>Pseudomonadati</taxon>
        <taxon>Balneolota</taxon>
        <taxon>Balneolia</taxon>
        <taxon>Balneolales</taxon>
        <taxon>Balneolaceae</taxon>
        <taxon>Rhodohalobacter</taxon>
    </lineage>
</organism>
<evidence type="ECO:0000256" key="1">
    <source>
        <dbReference type="SAM" id="Phobius"/>
    </source>
</evidence>
<keyword evidence="1" id="KW-1133">Transmembrane helix</keyword>
<protein>
    <submittedName>
        <fullName evidence="2">Uncharacterized protein</fullName>
    </submittedName>
</protein>